<feature type="non-terminal residue" evidence="2">
    <location>
        <position position="106"/>
    </location>
</feature>
<proteinExistence type="predicted"/>
<evidence type="ECO:0000313" key="2">
    <source>
        <dbReference type="EMBL" id="MCE0482037.1"/>
    </source>
</evidence>
<gene>
    <name evidence="2" type="ORF">HAX54_040371</name>
</gene>
<reference evidence="2 3" key="1">
    <citation type="journal article" date="2021" name="BMC Genomics">
        <title>Datura genome reveals duplications of psychoactive alkaloid biosynthetic genes and high mutation rate following tissue culture.</title>
        <authorList>
            <person name="Rajewski A."/>
            <person name="Carter-House D."/>
            <person name="Stajich J."/>
            <person name="Litt A."/>
        </authorList>
    </citation>
    <scope>NUCLEOTIDE SEQUENCE [LARGE SCALE GENOMIC DNA]</scope>
    <source>
        <strain evidence="2">AR-01</strain>
    </source>
</reference>
<feature type="region of interest" description="Disordered" evidence="1">
    <location>
        <begin position="1"/>
        <end position="22"/>
    </location>
</feature>
<organism evidence="2 3">
    <name type="scientific">Datura stramonium</name>
    <name type="common">Jimsonweed</name>
    <name type="synonym">Common thornapple</name>
    <dbReference type="NCBI Taxonomy" id="4076"/>
    <lineage>
        <taxon>Eukaryota</taxon>
        <taxon>Viridiplantae</taxon>
        <taxon>Streptophyta</taxon>
        <taxon>Embryophyta</taxon>
        <taxon>Tracheophyta</taxon>
        <taxon>Spermatophyta</taxon>
        <taxon>Magnoliopsida</taxon>
        <taxon>eudicotyledons</taxon>
        <taxon>Gunneridae</taxon>
        <taxon>Pentapetalae</taxon>
        <taxon>asterids</taxon>
        <taxon>lamiids</taxon>
        <taxon>Solanales</taxon>
        <taxon>Solanaceae</taxon>
        <taxon>Solanoideae</taxon>
        <taxon>Datureae</taxon>
        <taxon>Datura</taxon>
    </lineage>
</organism>
<evidence type="ECO:0000256" key="1">
    <source>
        <dbReference type="SAM" id="MobiDB-lite"/>
    </source>
</evidence>
<dbReference type="Proteomes" id="UP000823775">
    <property type="component" value="Unassembled WGS sequence"/>
</dbReference>
<sequence>MDRFGGLREGGEGKRGSGVGVRRLGQWTEKVWPFLVIAGTVKGEERSAGFCGCVMVDCFCWSSKMVEADEGDGEEEKEGGGTGASTGQQQQSDREEENDEGEGSLG</sequence>
<feature type="compositionally biased region" description="Acidic residues" evidence="1">
    <location>
        <begin position="94"/>
        <end position="106"/>
    </location>
</feature>
<protein>
    <submittedName>
        <fullName evidence="2">Uncharacterized protein</fullName>
    </submittedName>
</protein>
<dbReference type="EMBL" id="JACEIK010005692">
    <property type="protein sequence ID" value="MCE0482037.1"/>
    <property type="molecule type" value="Genomic_DNA"/>
</dbReference>
<feature type="compositionally biased region" description="Basic and acidic residues" evidence="1">
    <location>
        <begin position="1"/>
        <end position="15"/>
    </location>
</feature>
<comment type="caution">
    <text evidence="2">The sequence shown here is derived from an EMBL/GenBank/DDBJ whole genome shotgun (WGS) entry which is preliminary data.</text>
</comment>
<accession>A0ABS8VNU8</accession>
<name>A0ABS8VNU8_DATST</name>
<evidence type="ECO:0000313" key="3">
    <source>
        <dbReference type="Proteomes" id="UP000823775"/>
    </source>
</evidence>
<feature type="region of interest" description="Disordered" evidence="1">
    <location>
        <begin position="69"/>
        <end position="106"/>
    </location>
</feature>
<keyword evidence="3" id="KW-1185">Reference proteome</keyword>